<evidence type="ECO:0000256" key="5">
    <source>
        <dbReference type="ARBA" id="ARBA00023136"/>
    </source>
</evidence>
<feature type="transmembrane region" description="Helical" evidence="7">
    <location>
        <begin position="43"/>
        <end position="61"/>
    </location>
</feature>
<dbReference type="InterPro" id="IPR005828">
    <property type="entry name" value="MFS_sugar_transport-like"/>
</dbReference>
<feature type="transmembrane region" description="Helical" evidence="7">
    <location>
        <begin position="335"/>
        <end position="356"/>
    </location>
</feature>
<dbReference type="InterPro" id="IPR036259">
    <property type="entry name" value="MFS_trans_sf"/>
</dbReference>
<sequence length="528" mass="57541">MTTSETVSSDLKDATRVSEMGSQDSSSQNTNQSSLLKAAHKHFWALLWCLYGLWCIFANNYSKIAGSSVLGIPQFRKDFGKAFDGNYVLSAKWQSAFNGAPQGAAVVGSLTAAWVADKMGRRLTLGIALAVRLVSITLESTSISNPVFFGGRFMGGFATGAVNALCMTYIGEVTPLPLRGVLTAAAPIALILGSFSAALMVNFTGDQPSRWAYRTSFVSGYGFVGVAVLFLPWMPESPWWLINHDREQRAIQALRKLGYPTDAEEQAAEMKKVLSKTKEETSGATYAECFRRSNLRRTIVSAMPLTIQTFSGVAFVASYATYYQQLAGYSTTASFHLFIAQQVLSGAGNVCSWFLVDKIGRRPLTLWGMVILTALLLITGGLAVSATPGAIKGTIALLLLYCFLYNATIGATAFSILTEISTPRLRAKTASMSIALQSALFTMWGFTLPYLFNPDKANLGAKVTFIFGGLSVLSIVYLWFCQPESAGMSYEMLDELFINRIPARKFKAYAKARRQESEQGREKASQDV</sequence>
<feature type="transmembrane region" description="Helical" evidence="7">
    <location>
        <begin position="459"/>
        <end position="480"/>
    </location>
</feature>
<feature type="transmembrane region" description="Helical" evidence="7">
    <location>
        <begin position="149"/>
        <end position="170"/>
    </location>
</feature>
<proteinExistence type="inferred from homology"/>
<evidence type="ECO:0000256" key="6">
    <source>
        <dbReference type="SAM" id="MobiDB-lite"/>
    </source>
</evidence>
<reference evidence="9 10" key="1">
    <citation type="submission" date="2015-01" db="EMBL/GenBank/DDBJ databases">
        <title>The Genome Sequence of Exophiala xenobiotica CBS118157.</title>
        <authorList>
            <consortium name="The Broad Institute Genomics Platform"/>
            <person name="Cuomo C."/>
            <person name="de Hoog S."/>
            <person name="Gorbushina A."/>
            <person name="Stielow B."/>
            <person name="Teixiera M."/>
            <person name="Abouelleil A."/>
            <person name="Chapman S.B."/>
            <person name="Priest M."/>
            <person name="Young S.K."/>
            <person name="Wortman J."/>
            <person name="Nusbaum C."/>
            <person name="Birren B."/>
        </authorList>
    </citation>
    <scope>NUCLEOTIDE SEQUENCE [LARGE SCALE GENOMIC DNA]</scope>
    <source>
        <strain evidence="9 10">CBS 118157</strain>
    </source>
</reference>
<organism evidence="9 10">
    <name type="scientific">Exophiala xenobiotica</name>
    <dbReference type="NCBI Taxonomy" id="348802"/>
    <lineage>
        <taxon>Eukaryota</taxon>
        <taxon>Fungi</taxon>
        <taxon>Dikarya</taxon>
        <taxon>Ascomycota</taxon>
        <taxon>Pezizomycotina</taxon>
        <taxon>Eurotiomycetes</taxon>
        <taxon>Chaetothyriomycetidae</taxon>
        <taxon>Chaetothyriales</taxon>
        <taxon>Herpotrichiellaceae</taxon>
        <taxon>Exophiala</taxon>
    </lineage>
</organism>
<feature type="transmembrane region" description="Helical" evidence="7">
    <location>
        <begin position="299"/>
        <end position="323"/>
    </location>
</feature>
<feature type="transmembrane region" description="Helical" evidence="7">
    <location>
        <begin position="363"/>
        <end position="383"/>
    </location>
</feature>
<feature type="transmembrane region" description="Helical" evidence="7">
    <location>
        <begin position="429"/>
        <end position="447"/>
    </location>
</feature>
<dbReference type="PANTHER" id="PTHR48022">
    <property type="entry name" value="PLASTIDIC GLUCOSE TRANSPORTER 4"/>
    <property type="match status" value="1"/>
</dbReference>
<dbReference type="GeneID" id="25329479"/>
<dbReference type="Gene3D" id="1.20.1250.20">
    <property type="entry name" value="MFS general substrate transporter like domains"/>
    <property type="match status" value="1"/>
</dbReference>
<accession>A0A0D2EKR6</accession>
<dbReference type="InterPro" id="IPR050360">
    <property type="entry name" value="MFS_Sugar_Transporters"/>
</dbReference>
<dbReference type="GO" id="GO:0016020">
    <property type="term" value="C:membrane"/>
    <property type="evidence" value="ECO:0007669"/>
    <property type="project" value="UniProtKB-SubCell"/>
</dbReference>
<feature type="region of interest" description="Disordered" evidence="6">
    <location>
        <begin position="1"/>
        <end position="29"/>
    </location>
</feature>
<feature type="transmembrane region" description="Helical" evidence="7">
    <location>
        <begin position="395"/>
        <end position="417"/>
    </location>
</feature>
<evidence type="ECO:0000256" key="4">
    <source>
        <dbReference type="ARBA" id="ARBA00022989"/>
    </source>
</evidence>
<keyword evidence="3 7" id="KW-0812">Transmembrane</keyword>
<evidence type="ECO:0000313" key="9">
    <source>
        <dbReference type="EMBL" id="KIW55280.1"/>
    </source>
</evidence>
<dbReference type="AlphaFoldDB" id="A0A0D2EKR6"/>
<keyword evidence="10" id="KW-1185">Reference proteome</keyword>
<name>A0A0D2EKR6_9EURO</name>
<comment type="subcellular location">
    <subcellularLocation>
        <location evidence="1">Membrane</location>
        <topology evidence="1">Multi-pass membrane protein</topology>
    </subcellularLocation>
</comment>
<dbReference type="OrthoDB" id="6612291at2759"/>
<evidence type="ECO:0000256" key="2">
    <source>
        <dbReference type="ARBA" id="ARBA00010992"/>
    </source>
</evidence>
<gene>
    <name evidence="9" type="ORF">PV05_07571</name>
</gene>
<dbReference type="EMBL" id="KN847320">
    <property type="protein sequence ID" value="KIW55280.1"/>
    <property type="molecule type" value="Genomic_DNA"/>
</dbReference>
<feature type="transmembrane region" description="Helical" evidence="7">
    <location>
        <begin position="182"/>
        <end position="205"/>
    </location>
</feature>
<evidence type="ECO:0000256" key="3">
    <source>
        <dbReference type="ARBA" id="ARBA00022692"/>
    </source>
</evidence>
<evidence type="ECO:0000256" key="1">
    <source>
        <dbReference type="ARBA" id="ARBA00004141"/>
    </source>
</evidence>
<dbReference type="InterPro" id="IPR005829">
    <property type="entry name" value="Sugar_transporter_CS"/>
</dbReference>
<dbReference type="HOGENOM" id="CLU_001265_11_0_1"/>
<dbReference type="PROSITE" id="PS00216">
    <property type="entry name" value="SUGAR_TRANSPORT_1"/>
    <property type="match status" value="1"/>
</dbReference>
<dbReference type="GO" id="GO:0005351">
    <property type="term" value="F:carbohydrate:proton symporter activity"/>
    <property type="evidence" value="ECO:0007669"/>
    <property type="project" value="TreeGrafter"/>
</dbReference>
<dbReference type="InterPro" id="IPR020846">
    <property type="entry name" value="MFS_dom"/>
</dbReference>
<feature type="domain" description="Major facilitator superfamily (MFS) profile" evidence="8">
    <location>
        <begin position="46"/>
        <end position="486"/>
    </location>
</feature>
<dbReference type="FunFam" id="1.20.1250.20:FF:000078">
    <property type="entry name" value="MFS maltose transporter, putative"/>
    <property type="match status" value="1"/>
</dbReference>
<comment type="similarity">
    <text evidence="2">Belongs to the major facilitator superfamily. Sugar transporter (TC 2.A.1.1) family.</text>
</comment>
<dbReference type="PANTHER" id="PTHR48022:SF22">
    <property type="entry name" value="MAJOR FACILITATOR SUPERFAMILY (MFS) PROFILE DOMAIN-CONTAINING PROTEIN"/>
    <property type="match status" value="1"/>
</dbReference>
<protein>
    <recommendedName>
        <fullName evidence="8">Major facilitator superfamily (MFS) profile domain-containing protein</fullName>
    </recommendedName>
</protein>
<dbReference type="PROSITE" id="PS00217">
    <property type="entry name" value="SUGAR_TRANSPORT_2"/>
    <property type="match status" value="1"/>
</dbReference>
<keyword evidence="5 7" id="KW-0472">Membrane</keyword>
<evidence type="ECO:0000259" key="8">
    <source>
        <dbReference type="PROSITE" id="PS50850"/>
    </source>
</evidence>
<dbReference type="PROSITE" id="PS50850">
    <property type="entry name" value="MFS"/>
    <property type="match status" value="1"/>
</dbReference>
<dbReference type="SUPFAM" id="SSF103473">
    <property type="entry name" value="MFS general substrate transporter"/>
    <property type="match status" value="1"/>
</dbReference>
<dbReference type="Pfam" id="PF00083">
    <property type="entry name" value="Sugar_tr"/>
    <property type="match status" value="1"/>
</dbReference>
<dbReference type="RefSeq" id="XP_013315864.1">
    <property type="nucleotide sequence ID" value="XM_013460410.1"/>
</dbReference>
<evidence type="ECO:0000256" key="7">
    <source>
        <dbReference type="SAM" id="Phobius"/>
    </source>
</evidence>
<keyword evidence="4 7" id="KW-1133">Transmembrane helix</keyword>
<evidence type="ECO:0000313" key="10">
    <source>
        <dbReference type="Proteomes" id="UP000054342"/>
    </source>
</evidence>
<dbReference type="Proteomes" id="UP000054342">
    <property type="component" value="Unassembled WGS sequence"/>
</dbReference>